<sequence length="526" mass="59771">MLSVFTRNGSETPRPLKAKVTGAVPDWLQGTLVRNGPGLFTVGDTSYKHWFDGMALLHSFTFKDGDVYYRSKFLKSETFKKNTGANRIVVSEFGTMVLPDPCKSIFSRAFTYLSNAIPDFTDNNLVNIIRYGEDYYAASEVNYINHIDPHTLDTVGRINYRNHIALNLATAHPHYDEEGNTYNMGTAIMGFGRPKYMIFKVPAGASGKDKNQQPLSQVEEVCSIPFRSSLYPSYFHSFGMTENYIVFVEQAFKLDIVKLATAYFRGINWGSCLKYDKDDVTFFHLINRRTGKAVSTNFYGDPFVVFHHINAFEENNHVVFDLITYKDSHLYDMFYIENILQDSDKFIENNKIFSPPVCQRFVLPITVDKDTPEGTNLVSLEGTTAKAVTQKDGSVFCSPDTLFVGLELPQINYKFNTKKYRYFYGSRVEWSPHPNKIAKVDILTRTHKEWTEEECYPSEPVFVASPDAVEEDDGVILSSVVSLNPEKPPFMLILNAKTMEEIARAAVDAPIHMDLHGYFIPSKDSN</sequence>
<dbReference type="EMBL" id="JBHFQA010000013">
    <property type="protein sequence ID" value="KAL2088542.1"/>
    <property type="molecule type" value="Genomic_DNA"/>
</dbReference>
<comment type="cofactor">
    <cofactor evidence="4">
        <name>Fe(2+)</name>
        <dbReference type="ChEBI" id="CHEBI:29033"/>
    </cofactor>
    <text evidence="4">Binds 1 Fe(2+) ion per subunit.</text>
</comment>
<dbReference type="PANTHER" id="PTHR10543">
    <property type="entry name" value="BETA-CAROTENE DIOXYGENASE"/>
    <property type="match status" value="1"/>
</dbReference>
<gene>
    <name evidence="6" type="ORF">ACEWY4_015441</name>
</gene>
<reference evidence="6 7" key="1">
    <citation type="submission" date="2024-09" db="EMBL/GenBank/DDBJ databases">
        <title>A chromosome-level genome assembly of Gray's grenadier anchovy, Coilia grayii.</title>
        <authorList>
            <person name="Fu Z."/>
        </authorList>
    </citation>
    <scope>NUCLEOTIDE SEQUENCE [LARGE SCALE GENOMIC DNA]</scope>
    <source>
        <strain evidence="6">G4</strain>
        <tissue evidence="6">Muscle</tissue>
    </source>
</reference>
<feature type="binding site" evidence="4">
    <location>
        <position position="307"/>
    </location>
    <ligand>
        <name>Fe cation</name>
        <dbReference type="ChEBI" id="CHEBI:24875"/>
        <note>catalytic</note>
    </ligand>
</feature>
<keyword evidence="2 4" id="KW-0479">Metal-binding</keyword>
<evidence type="ECO:0000256" key="2">
    <source>
        <dbReference type="ARBA" id="ARBA00022723"/>
    </source>
</evidence>
<feature type="binding site" evidence="4">
    <location>
        <position position="172"/>
    </location>
    <ligand>
        <name>Fe cation</name>
        <dbReference type="ChEBI" id="CHEBI:24875"/>
        <note>catalytic</note>
    </ligand>
</feature>
<comment type="caution">
    <text evidence="6">The sequence shown here is derived from an EMBL/GenBank/DDBJ whole genome shotgun (WGS) entry which is preliminary data.</text>
</comment>
<dbReference type="AlphaFoldDB" id="A0ABD1JN75"/>
<evidence type="ECO:0008006" key="8">
    <source>
        <dbReference type="Google" id="ProtNLM"/>
    </source>
</evidence>
<feature type="binding site" evidence="4">
    <location>
        <position position="516"/>
    </location>
    <ligand>
        <name>Fe cation</name>
        <dbReference type="ChEBI" id="CHEBI:24875"/>
        <note>catalytic</note>
    </ligand>
</feature>
<evidence type="ECO:0000313" key="7">
    <source>
        <dbReference type="Proteomes" id="UP001591681"/>
    </source>
</evidence>
<feature type="binding site" evidence="4">
    <location>
        <position position="236"/>
    </location>
    <ligand>
        <name>Fe cation</name>
        <dbReference type="ChEBI" id="CHEBI:24875"/>
        <note>catalytic</note>
    </ligand>
</feature>
<comment type="similarity">
    <text evidence="1 5">Belongs to the carotenoid oxygenase family.</text>
</comment>
<keyword evidence="3 4" id="KW-0408">Iron</keyword>
<dbReference type="PANTHER" id="PTHR10543:SF86">
    <property type="entry name" value="BETA,BETA-CAROTENE 15,15'-MONOOXYGENASE"/>
    <property type="match status" value="1"/>
</dbReference>
<evidence type="ECO:0000256" key="3">
    <source>
        <dbReference type="ARBA" id="ARBA00023004"/>
    </source>
</evidence>
<proteinExistence type="inferred from homology"/>
<name>A0ABD1JN75_9TELE</name>
<dbReference type="InterPro" id="IPR004294">
    <property type="entry name" value="Carotenoid_Oase"/>
</dbReference>
<evidence type="ECO:0000256" key="5">
    <source>
        <dbReference type="RuleBase" id="RU003799"/>
    </source>
</evidence>
<evidence type="ECO:0000313" key="6">
    <source>
        <dbReference type="EMBL" id="KAL2088542.1"/>
    </source>
</evidence>
<organism evidence="6 7">
    <name type="scientific">Coilia grayii</name>
    <name type="common">Gray's grenadier anchovy</name>
    <dbReference type="NCBI Taxonomy" id="363190"/>
    <lineage>
        <taxon>Eukaryota</taxon>
        <taxon>Metazoa</taxon>
        <taxon>Chordata</taxon>
        <taxon>Craniata</taxon>
        <taxon>Vertebrata</taxon>
        <taxon>Euteleostomi</taxon>
        <taxon>Actinopterygii</taxon>
        <taxon>Neopterygii</taxon>
        <taxon>Teleostei</taxon>
        <taxon>Clupei</taxon>
        <taxon>Clupeiformes</taxon>
        <taxon>Clupeoidei</taxon>
        <taxon>Engraulidae</taxon>
        <taxon>Coilinae</taxon>
        <taxon>Coilia</taxon>
    </lineage>
</organism>
<protein>
    <recommendedName>
        <fullName evidence="8">Beta-carotene oxygenase 1, like</fullName>
    </recommendedName>
</protein>
<accession>A0ABD1JN75</accession>
<evidence type="ECO:0000256" key="4">
    <source>
        <dbReference type="PIRSR" id="PIRSR604294-1"/>
    </source>
</evidence>
<evidence type="ECO:0000256" key="1">
    <source>
        <dbReference type="ARBA" id="ARBA00006787"/>
    </source>
</evidence>
<dbReference type="Proteomes" id="UP001591681">
    <property type="component" value="Unassembled WGS sequence"/>
</dbReference>
<dbReference type="Pfam" id="PF03055">
    <property type="entry name" value="RPE65"/>
    <property type="match status" value="1"/>
</dbReference>
<dbReference type="GO" id="GO:0046872">
    <property type="term" value="F:metal ion binding"/>
    <property type="evidence" value="ECO:0007669"/>
    <property type="project" value="UniProtKB-KW"/>
</dbReference>
<keyword evidence="7" id="KW-1185">Reference proteome</keyword>